<dbReference type="EMBL" id="JRAK01000008">
    <property type="protein sequence ID" value="KGN94975.1"/>
    <property type="molecule type" value="Genomic_DNA"/>
</dbReference>
<evidence type="ECO:0000313" key="3">
    <source>
        <dbReference type="Proteomes" id="UP000030146"/>
    </source>
</evidence>
<keyword evidence="1" id="KW-0732">Signal</keyword>
<dbReference type="PROSITE" id="PS51257">
    <property type="entry name" value="PROKAR_LIPOPROTEIN"/>
    <property type="match status" value="1"/>
</dbReference>
<sequence length="233" mass="27283">MKKKLLYTISFFVLLLSAVSCANRAEKKRLYEIFEQSKRAPEYTKVAAFVNSLEFKQICCDEFANATLERLCPSWRDSVSIDFRTAYFYPTRDTCTVFYTMDLKIKDLDVEPHAIGSIMLCFGELTRKEGGWRVKIDTVQPFPLEQYSDLLSNQSDTASTIRINIGGTVYMPEGIAFAYRKENQKKKYLDYDEKNIVPEMFCMENAHLLPARMEDFLWQQFWFDKDCPQKANY</sequence>
<evidence type="ECO:0008006" key="4">
    <source>
        <dbReference type="Google" id="ProtNLM"/>
    </source>
</evidence>
<proteinExistence type="predicted"/>
<feature type="signal peptide" evidence="1">
    <location>
        <begin position="1"/>
        <end position="22"/>
    </location>
</feature>
<dbReference type="AlphaFoldDB" id="A0A0A2FXY4"/>
<evidence type="ECO:0000313" key="2">
    <source>
        <dbReference type="EMBL" id="KGN94975.1"/>
    </source>
</evidence>
<keyword evidence="3" id="KW-1185">Reference proteome</keyword>
<dbReference type="RefSeq" id="WP_039423001.1">
    <property type="nucleotide sequence ID" value="NZ_JRAK01000008.1"/>
</dbReference>
<gene>
    <name evidence="2" type="ORF">HR15_00485</name>
</gene>
<evidence type="ECO:0000256" key="1">
    <source>
        <dbReference type="SAM" id="SignalP"/>
    </source>
</evidence>
<comment type="caution">
    <text evidence="2">The sequence shown here is derived from an EMBL/GenBank/DDBJ whole genome shotgun (WGS) entry which is preliminary data.</text>
</comment>
<protein>
    <recommendedName>
        <fullName evidence="4">Lipoprotein</fullName>
    </recommendedName>
</protein>
<accession>A0A0A2FXY4</accession>
<reference evidence="2 3" key="1">
    <citation type="submission" date="2014-08" db="EMBL/GenBank/DDBJ databases">
        <title>Porphyromonas gulae strain:COT-052_OH3439 Genome sequencing.</title>
        <authorList>
            <person name="Wallis C."/>
            <person name="Deusch O."/>
            <person name="O'Flynn C."/>
            <person name="Davis I."/>
            <person name="Jospin G."/>
            <person name="Darling A.E."/>
            <person name="Coil D.A."/>
            <person name="Alexiev A."/>
            <person name="Horsfall A."/>
            <person name="Kirkwood N."/>
            <person name="Harris S."/>
            <person name="Eisen J.A."/>
        </authorList>
    </citation>
    <scope>NUCLEOTIDE SEQUENCE [LARGE SCALE GENOMIC DNA]</scope>
    <source>
        <strain evidence="3">COT-052 OH3439</strain>
    </source>
</reference>
<name>A0A0A2FXY4_9PORP</name>
<feature type="chain" id="PRO_5001987567" description="Lipoprotein" evidence="1">
    <location>
        <begin position="23"/>
        <end position="233"/>
    </location>
</feature>
<dbReference type="Proteomes" id="UP000030146">
    <property type="component" value="Unassembled WGS sequence"/>
</dbReference>
<organism evidence="2 3">
    <name type="scientific">Porphyromonas gulae</name>
    <dbReference type="NCBI Taxonomy" id="111105"/>
    <lineage>
        <taxon>Bacteria</taxon>
        <taxon>Pseudomonadati</taxon>
        <taxon>Bacteroidota</taxon>
        <taxon>Bacteroidia</taxon>
        <taxon>Bacteroidales</taxon>
        <taxon>Porphyromonadaceae</taxon>
        <taxon>Porphyromonas</taxon>
    </lineage>
</organism>